<dbReference type="InterPro" id="IPR003594">
    <property type="entry name" value="HATPase_dom"/>
</dbReference>
<dbReference type="InterPro" id="IPR004358">
    <property type="entry name" value="Sig_transdc_His_kin-like_C"/>
</dbReference>
<keyword evidence="6 17" id="KW-0597">Phosphoprotein</keyword>
<dbReference type="FunFam" id="3.30.565.10:FF:000010">
    <property type="entry name" value="Sensor histidine kinase RcsC"/>
    <property type="match status" value="1"/>
</dbReference>
<dbReference type="Gene3D" id="1.10.287.130">
    <property type="match status" value="1"/>
</dbReference>
<dbReference type="GO" id="GO:0004673">
    <property type="term" value="F:protein histidine kinase activity"/>
    <property type="evidence" value="ECO:0007669"/>
    <property type="project" value="UniProtKB-EC"/>
</dbReference>
<evidence type="ECO:0000256" key="10">
    <source>
        <dbReference type="ARBA" id="ARBA00022777"/>
    </source>
</evidence>
<dbReference type="Pfam" id="PF00498">
    <property type="entry name" value="FHA"/>
    <property type="match status" value="1"/>
</dbReference>
<dbReference type="SMART" id="SM00073">
    <property type="entry name" value="HPT"/>
    <property type="match status" value="1"/>
</dbReference>
<comment type="catalytic activity">
    <reaction evidence="1">
        <text>ATP + protein L-histidine = ADP + protein N-phospho-L-histidine.</text>
        <dbReference type="EC" id="2.7.13.3"/>
    </reaction>
</comment>
<organism evidence="23 24">
    <name type="scientific">Lyngbya confervoides BDU141951</name>
    <dbReference type="NCBI Taxonomy" id="1574623"/>
    <lineage>
        <taxon>Bacteria</taxon>
        <taxon>Bacillati</taxon>
        <taxon>Cyanobacteriota</taxon>
        <taxon>Cyanophyceae</taxon>
        <taxon>Oscillatoriophycideae</taxon>
        <taxon>Oscillatoriales</taxon>
        <taxon>Microcoleaceae</taxon>
        <taxon>Lyngbya</taxon>
    </lineage>
</organism>
<dbReference type="InterPro" id="IPR003018">
    <property type="entry name" value="GAF"/>
</dbReference>
<dbReference type="Pfam" id="PF00072">
    <property type="entry name" value="Response_reg"/>
    <property type="match status" value="1"/>
</dbReference>
<dbReference type="Gene3D" id="2.60.200.20">
    <property type="match status" value="1"/>
</dbReference>
<comment type="caution">
    <text evidence="23">The sequence shown here is derived from an EMBL/GenBank/DDBJ whole genome shotgun (WGS) entry which is preliminary data.</text>
</comment>
<evidence type="ECO:0000256" key="13">
    <source>
        <dbReference type="ARBA" id="ARBA00023012"/>
    </source>
</evidence>
<evidence type="ECO:0000259" key="20">
    <source>
        <dbReference type="PROSITE" id="PS50109"/>
    </source>
</evidence>
<feature type="domain" description="Histidine kinase" evidence="20">
    <location>
        <begin position="656"/>
        <end position="878"/>
    </location>
</feature>
<feature type="domain" description="Response regulatory" evidence="21">
    <location>
        <begin position="944"/>
        <end position="1061"/>
    </location>
</feature>
<dbReference type="SUPFAM" id="SSF52172">
    <property type="entry name" value="CheY-like"/>
    <property type="match status" value="1"/>
</dbReference>
<dbReference type="InterPro" id="IPR000253">
    <property type="entry name" value="FHA_dom"/>
</dbReference>
<keyword evidence="18" id="KW-0175">Coiled coil</keyword>
<dbReference type="InterPro" id="IPR000014">
    <property type="entry name" value="PAS"/>
</dbReference>
<dbReference type="PANTHER" id="PTHR45339:SF1">
    <property type="entry name" value="HYBRID SIGNAL TRANSDUCTION HISTIDINE KINASE J"/>
    <property type="match status" value="1"/>
</dbReference>
<comment type="subcellular location">
    <subcellularLocation>
        <location evidence="2">Cell membrane</location>
        <topology evidence="2">Multi-pass membrane protein</topology>
    </subcellularLocation>
</comment>
<dbReference type="InterPro" id="IPR005467">
    <property type="entry name" value="His_kinase_dom"/>
</dbReference>
<dbReference type="SMART" id="SM00240">
    <property type="entry name" value="FHA"/>
    <property type="match status" value="1"/>
</dbReference>
<keyword evidence="5" id="KW-1003">Cell membrane</keyword>
<evidence type="ECO:0000256" key="6">
    <source>
        <dbReference type="ARBA" id="ARBA00022553"/>
    </source>
</evidence>
<feature type="domain" description="FHA" evidence="19">
    <location>
        <begin position="41"/>
        <end position="101"/>
    </location>
</feature>
<dbReference type="Gene3D" id="3.40.50.2300">
    <property type="match status" value="1"/>
</dbReference>
<dbReference type="Pfam" id="PF01590">
    <property type="entry name" value="GAF"/>
    <property type="match status" value="1"/>
</dbReference>
<comment type="similarity">
    <text evidence="3">In the N-terminal section; belongs to the phytochrome family.</text>
</comment>
<dbReference type="PROSITE" id="PS50109">
    <property type="entry name" value="HIS_KIN"/>
    <property type="match status" value="1"/>
</dbReference>
<keyword evidence="12" id="KW-1133">Transmembrane helix</keyword>
<dbReference type="RefSeq" id="WP_166279316.1">
    <property type="nucleotide sequence ID" value="NZ_JTHE03000013.1"/>
</dbReference>
<dbReference type="CDD" id="cd16922">
    <property type="entry name" value="HATPase_EvgS-ArcB-TorS-like"/>
    <property type="match status" value="1"/>
</dbReference>
<keyword evidence="13" id="KW-0902">Two-component regulatory system</keyword>
<keyword evidence="9" id="KW-0547">Nucleotide-binding</keyword>
<evidence type="ECO:0000256" key="14">
    <source>
        <dbReference type="ARBA" id="ARBA00023136"/>
    </source>
</evidence>
<evidence type="ECO:0000256" key="16">
    <source>
        <dbReference type="PROSITE-ProRule" id="PRU00110"/>
    </source>
</evidence>
<dbReference type="PROSITE" id="PS50894">
    <property type="entry name" value="HPT"/>
    <property type="match status" value="1"/>
</dbReference>
<dbReference type="SUPFAM" id="SSF55781">
    <property type="entry name" value="GAF domain-like"/>
    <property type="match status" value="1"/>
</dbReference>
<dbReference type="GO" id="GO:0005524">
    <property type="term" value="F:ATP binding"/>
    <property type="evidence" value="ECO:0007669"/>
    <property type="project" value="UniProtKB-KW"/>
</dbReference>
<evidence type="ECO:0000259" key="22">
    <source>
        <dbReference type="PROSITE" id="PS50894"/>
    </source>
</evidence>
<dbReference type="SMART" id="SM00448">
    <property type="entry name" value="REC"/>
    <property type="match status" value="1"/>
</dbReference>
<dbReference type="InterPro" id="IPR029016">
    <property type="entry name" value="GAF-like_dom_sf"/>
</dbReference>
<dbReference type="PRINTS" id="PR00344">
    <property type="entry name" value="BCTRLSENSOR"/>
</dbReference>
<keyword evidence="8" id="KW-0812">Transmembrane</keyword>
<protein>
    <recommendedName>
        <fullName evidence="15">Circadian input-output histidine kinase CikA</fullName>
        <ecNumber evidence="4">2.7.13.3</ecNumber>
    </recommendedName>
</protein>
<keyword evidence="14" id="KW-0472">Membrane</keyword>
<dbReference type="PROSITE" id="PS50110">
    <property type="entry name" value="RESPONSE_REGULATORY"/>
    <property type="match status" value="1"/>
</dbReference>
<evidence type="ECO:0000256" key="4">
    <source>
        <dbReference type="ARBA" id="ARBA00012438"/>
    </source>
</evidence>
<sequence>MLDPSPTDLPPTDLGRQKLRHVLSIHDRSGKRTVVLEEATYTIGRHEHNAIVLDSATVSRSQAILLRLTLPGEAEYQFRLQDGDLNGKPSTNGTWVNGQKCTLRDLVHGDEILLGRDVTAKYYLLANLSDLEFEESCEAEDLSGFFQTRNLPKSAIYKTSLSASEDVREAALMRLASIPELIPNPIVEMDFAGQVTYANPAAHQLMPDLKQQGCHHPFLQGVDRVEQPQSTDTLRREVRWNGSVYEQRLQIIPSSELIRIFAQDITVQRLLTQERERRDCLLREVICAQEVTLEERICRLLRLGCQWFGFEVGTLYTRQGRQIQVLDSVSMEDESLALPPDYSFDLDGAEAESAYLSALLQAFESSYQIFTLEPGQCDPRDPRRVAEGPGRTLCVLVAPVGRDQKDQDLLEFWSDRRESGPRMQPKDGELIQMMTQWLGSELDRFESLYHVRKQLQQNILMKQVVQQLHHSLDLEETFLQVVNVVGLAFQVSRCVLHFHDKAQALPVVAEYRVEDVRSLMHGGAPWEQSPYIQRVMAQDDALPVDDVQSVRSTLLLDSVCAPQQIRALLSVRIAYQGKALGLISLHESFKPRAWSFDEVRFLEAIAAQVGVAIAHSLLLKQEQDTKDQLRDRNQELQVAMEKARAANVAKSQFLATMSHEIRTPMNAIIGMSGLLSDTPLTPQQASFAKTIQDSGEGLLALINDILDFSKVESGQLTLDQHPFQLRSMMQEVCQMLGYQAQQQGLALTVQIDPALPDGLRGDQMRLRQILLNLMANAIKFTDSGGVSLAVTAFSFQPPRNLHLCFRVQDTGIGIPEHQQGKLFQSFSQVDASITRRYGGTGLGLAIARQLTQLMGGQIWLHSQGTLSGQSPARWPASSPPFFQAHGFDPDQVGTEFFFIVALETTCDLPEGLGSQAADLPPEVRPAAVPAAPRLLASPDLQGLEILLVEDNPVNQQVATLMLQKMGCQVTVAGNGQQALDRLGQSSFPLVLMDMEMPVMDGLSATREICRIFPPDRRPYIMAMTAYATDEHRTQCLQVGMQDFIAKPIRSEALLNKLLEVVRSDRFPRHLWRCRSTLEDLIMQPPPAASPADPCPHCLDPQILEDIRDLAGEDAPLVLKQIVSDYLDDSPARIQAIQQAITHQDAQALRQAAHGLRSGSANIGAVQVVEQCALLEIQAKANALEESAAVLGQLRQSYQRVAEVLRRQYLSV</sequence>
<evidence type="ECO:0000256" key="11">
    <source>
        <dbReference type="ARBA" id="ARBA00022840"/>
    </source>
</evidence>
<dbReference type="InterPro" id="IPR008984">
    <property type="entry name" value="SMAD_FHA_dom_sf"/>
</dbReference>
<evidence type="ECO:0000256" key="5">
    <source>
        <dbReference type="ARBA" id="ARBA00022475"/>
    </source>
</evidence>
<feature type="coiled-coil region" evidence="18">
    <location>
        <begin position="619"/>
        <end position="646"/>
    </location>
</feature>
<evidence type="ECO:0000256" key="15">
    <source>
        <dbReference type="ARBA" id="ARBA00074306"/>
    </source>
</evidence>
<evidence type="ECO:0000256" key="9">
    <source>
        <dbReference type="ARBA" id="ARBA00022741"/>
    </source>
</evidence>
<dbReference type="SMART" id="SM00388">
    <property type="entry name" value="HisKA"/>
    <property type="match status" value="1"/>
</dbReference>
<evidence type="ECO:0000256" key="12">
    <source>
        <dbReference type="ARBA" id="ARBA00022989"/>
    </source>
</evidence>
<dbReference type="SUPFAM" id="SSF55874">
    <property type="entry name" value="ATPase domain of HSP90 chaperone/DNA topoisomerase II/histidine kinase"/>
    <property type="match status" value="1"/>
</dbReference>
<dbReference type="PANTHER" id="PTHR45339">
    <property type="entry name" value="HYBRID SIGNAL TRANSDUCTION HISTIDINE KINASE J"/>
    <property type="match status" value="1"/>
</dbReference>
<dbReference type="GO" id="GO:0000160">
    <property type="term" value="P:phosphorelay signal transduction system"/>
    <property type="evidence" value="ECO:0007669"/>
    <property type="project" value="UniProtKB-KW"/>
</dbReference>
<evidence type="ECO:0000256" key="17">
    <source>
        <dbReference type="PROSITE-ProRule" id="PRU00169"/>
    </source>
</evidence>
<dbReference type="SUPFAM" id="SSF47226">
    <property type="entry name" value="Histidine-containing phosphotransfer domain, HPT domain"/>
    <property type="match status" value="1"/>
</dbReference>
<evidence type="ECO:0000256" key="1">
    <source>
        <dbReference type="ARBA" id="ARBA00000085"/>
    </source>
</evidence>
<dbReference type="InterPro" id="IPR008207">
    <property type="entry name" value="Sig_transdc_His_kin_Hpt_dom"/>
</dbReference>
<dbReference type="SMART" id="SM00091">
    <property type="entry name" value="PAS"/>
    <property type="match status" value="1"/>
</dbReference>
<dbReference type="AlphaFoldDB" id="A0ABD4SYR4"/>
<feature type="modified residue" description="4-aspartylphosphate" evidence="17">
    <location>
        <position position="993"/>
    </location>
</feature>
<dbReference type="InterPro" id="IPR003661">
    <property type="entry name" value="HisK_dim/P_dom"/>
</dbReference>
<evidence type="ECO:0000256" key="3">
    <source>
        <dbReference type="ARBA" id="ARBA00006402"/>
    </source>
</evidence>
<evidence type="ECO:0000259" key="19">
    <source>
        <dbReference type="PROSITE" id="PS50006"/>
    </source>
</evidence>
<dbReference type="Pfam" id="PF00512">
    <property type="entry name" value="HisKA"/>
    <property type="match status" value="1"/>
</dbReference>
<dbReference type="Gene3D" id="1.20.120.160">
    <property type="entry name" value="HPT domain"/>
    <property type="match status" value="1"/>
</dbReference>
<dbReference type="SMART" id="SM00065">
    <property type="entry name" value="GAF"/>
    <property type="match status" value="1"/>
</dbReference>
<dbReference type="PROSITE" id="PS50006">
    <property type="entry name" value="FHA_DOMAIN"/>
    <property type="match status" value="1"/>
</dbReference>
<dbReference type="SMART" id="SM00387">
    <property type="entry name" value="HATPase_c"/>
    <property type="match status" value="1"/>
</dbReference>
<evidence type="ECO:0000259" key="21">
    <source>
        <dbReference type="PROSITE" id="PS50110"/>
    </source>
</evidence>
<evidence type="ECO:0000256" key="8">
    <source>
        <dbReference type="ARBA" id="ARBA00022692"/>
    </source>
</evidence>
<name>A0ABD4SYR4_9CYAN</name>
<dbReference type="InterPro" id="IPR036097">
    <property type="entry name" value="HisK_dim/P_sf"/>
</dbReference>
<dbReference type="InterPro" id="IPR011006">
    <property type="entry name" value="CheY-like_superfamily"/>
</dbReference>
<keyword evidence="10" id="KW-0418">Kinase</keyword>
<dbReference type="EMBL" id="JTHE03000013">
    <property type="protein sequence ID" value="MCM1981591.1"/>
    <property type="molecule type" value="Genomic_DNA"/>
</dbReference>
<dbReference type="EC" id="2.7.13.3" evidence="4"/>
<dbReference type="Proteomes" id="UP000031561">
    <property type="component" value="Unassembled WGS sequence"/>
</dbReference>
<dbReference type="GO" id="GO:0005886">
    <property type="term" value="C:plasma membrane"/>
    <property type="evidence" value="ECO:0007669"/>
    <property type="project" value="UniProtKB-SubCell"/>
</dbReference>
<dbReference type="CDD" id="cd17546">
    <property type="entry name" value="REC_hyHK_CKI1_RcsC-like"/>
    <property type="match status" value="1"/>
</dbReference>
<dbReference type="InterPro" id="IPR036641">
    <property type="entry name" value="HPT_dom_sf"/>
</dbReference>
<proteinExistence type="inferred from homology"/>
<dbReference type="Gene3D" id="3.30.450.40">
    <property type="match status" value="1"/>
</dbReference>
<evidence type="ECO:0000256" key="2">
    <source>
        <dbReference type="ARBA" id="ARBA00004651"/>
    </source>
</evidence>
<reference evidence="23 24" key="1">
    <citation type="journal article" date="2015" name="Genome Announc.">
        <title>Draft Genome Sequence of Filamentous Marine Cyanobacterium Lyngbya confervoides Strain BDU141951.</title>
        <authorList>
            <person name="Chandrababunaidu M.M."/>
            <person name="Sen D."/>
            <person name="Tripathy S."/>
        </authorList>
    </citation>
    <scope>NUCLEOTIDE SEQUENCE [LARGE SCALE GENOMIC DNA]</scope>
    <source>
        <strain evidence="23 24">BDU141951</strain>
    </source>
</reference>
<dbReference type="InterPro" id="IPR036890">
    <property type="entry name" value="HATPase_C_sf"/>
</dbReference>
<keyword evidence="24" id="KW-1185">Reference proteome</keyword>
<dbReference type="Pfam" id="PF02518">
    <property type="entry name" value="HATPase_c"/>
    <property type="match status" value="1"/>
</dbReference>
<dbReference type="FunFam" id="1.10.287.130:FF:000004">
    <property type="entry name" value="Ethylene receptor 1"/>
    <property type="match status" value="1"/>
</dbReference>
<dbReference type="SUPFAM" id="SSF49879">
    <property type="entry name" value="SMAD/FHA domain"/>
    <property type="match status" value="1"/>
</dbReference>
<accession>A0ABD4SYR4</accession>
<dbReference type="Pfam" id="PF01627">
    <property type="entry name" value="Hpt"/>
    <property type="match status" value="1"/>
</dbReference>
<keyword evidence="7" id="KW-0808">Transferase</keyword>
<gene>
    <name evidence="23" type="ORF">QQ91_0001935</name>
</gene>
<dbReference type="CDD" id="cd00082">
    <property type="entry name" value="HisKA"/>
    <property type="match status" value="1"/>
</dbReference>
<dbReference type="SUPFAM" id="SSF47384">
    <property type="entry name" value="Homodimeric domain of signal transducing histidine kinase"/>
    <property type="match status" value="1"/>
</dbReference>
<evidence type="ECO:0000313" key="24">
    <source>
        <dbReference type="Proteomes" id="UP000031561"/>
    </source>
</evidence>
<keyword evidence="11 23" id="KW-0067">ATP-binding</keyword>
<evidence type="ECO:0000256" key="7">
    <source>
        <dbReference type="ARBA" id="ARBA00022679"/>
    </source>
</evidence>
<evidence type="ECO:0000313" key="23">
    <source>
        <dbReference type="EMBL" id="MCM1981591.1"/>
    </source>
</evidence>
<evidence type="ECO:0000256" key="18">
    <source>
        <dbReference type="SAM" id="Coils"/>
    </source>
</evidence>
<feature type="domain" description="HPt" evidence="22">
    <location>
        <begin position="1114"/>
        <end position="1207"/>
    </location>
</feature>
<dbReference type="Gene3D" id="3.30.565.10">
    <property type="entry name" value="Histidine kinase-like ATPase, C-terminal domain"/>
    <property type="match status" value="1"/>
</dbReference>
<dbReference type="InterPro" id="IPR001789">
    <property type="entry name" value="Sig_transdc_resp-reg_receiver"/>
</dbReference>
<feature type="modified residue" description="Phosphohistidine" evidence="16">
    <location>
        <position position="1153"/>
    </location>
</feature>